<dbReference type="Proteomes" id="UP000246635">
    <property type="component" value="Unassembled WGS sequence"/>
</dbReference>
<dbReference type="EMBL" id="QGTQ01000005">
    <property type="protein sequence ID" value="PWW05159.1"/>
    <property type="molecule type" value="Genomic_DNA"/>
</dbReference>
<proteinExistence type="predicted"/>
<evidence type="ECO:0000313" key="2">
    <source>
        <dbReference type="Proteomes" id="UP000246635"/>
    </source>
</evidence>
<evidence type="ECO:0008006" key="3">
    <source>
        <dbReference type="Google" id="ProtNLM"/>
    </source>
</evidence>
<sequence>MREVDDFKDEIAYIFEEASRELEELPVELREMGLAFLKRCNPLNSGGQAKSISFLLPYWLKEETGAPIALCRDLSIGSVYVMLQYFILDDVMDGGDGRLQSAGIRRSLALAQMLSVLVRKRYSRYFAQDSLIWSYERRYVEQWSSAVTSEALESVDPRDCRQLAGKAAPIKLGAAGVLLWSGQTEQRIAEVEEAIDLALAVLQLSDDYADWLEDMQEESRNSFLTIVKEELAGEADGPLDEQAVKRAIYRRGAVIQLAEIAEAYGERMEQVNQAPQRLKTYQRAIVVNLRESATNVVQAVEGLATQGGFSQLLSNFRKI</sequence>
<dbReference type="AlphaFoldDB" id="A0A2V2YVN4"/>
<gene>
    <name evidence="1" type="ORF">DFQ01_105143</name>
</gene>
<name>A0A2V2YVN4_9BACL</name>
<dbReference type="RefSeq" id="WP_110043692.1">
    <property type="nucleotide sequence ID" value="NZ_CP054613.1"/>
</dbReference>
<accession>A0A2V2YVN4</accession>
<comment type="caution">
    <text evidence="1">The sequence shown here is derived from an EMBL/GenBank/DDBJ whole genome shotgun (WGS) entry which is preliminary data.</text>
</comment>
<evidence type="ECO:0000313" key="1">
    <source>
        <dbReference type="EMBL" id="PWW05159.1"/>
    </source>
</evidence>
<keyword evidence="2" id="KW-1185">Reference proteome</keyword>
<reference evidence="1 2" key="1">
    <citation type="submission" date="2018-05" db="EMBL/GenBank/DDBJ databases">
        <title>Genomic Encyclopedia of Type Strains, Phase III (KMG-III): the genomes of soil and plant-associated and newly described type strains.</title>
        <authorList>
            <person name="Whitman W."/>
        </authorList>
    </citation>
    <scope>NUCLEOTIDE SEQUENCE [LARGE SCALE GENOMIC DNA]</scope>
    <source>
        <strain evidence="1 2">CECT 5696</strain>
    </source>
</reference>
<dbReference type="OrthoDB" id="2645648at2"/>
<organism evidence="1 2">
    <name type="scientific">Paenibacillus cellulosilyticus</name>
    <dbReference type="NCBI Taxonomy" id="375489"/>
    <lineage>
        <taxon>Bacteria</taxon>
        <taxon>Bacillati</taxon>
        <taxon>Bacillota</taxon>
        <taxon>Bacilli</taxon>
        <taxon>Bacillales</taxon>
        <taxon>Paenibacillaceae</taxon>
        <taxon>Paenibacillus</taxon>
    </lineage>
</organism>
<protein>
    <recommendedName>
        <fullName evidence="3">Polyprenyl synthetase</fullName>
    </recommendedName>
</protein>